<dbReference type="OrthoDB" id="8688958at2"/>
<comment type="caution">
    <text evidence="1">The sequence shown here is derived from an EMBL/GenBank/DDBJ whole genome shotgun (WGS) entry which is preliminary data.</text>
</comment>
<evidence type="ECO:0000313" key="2">
    <source>
        <dbReference type="Proteomes" id="UP000238308"/>
    </source>
</evidence>
<dbReference type="Pfam" id="PF04170">
    <property type="entry name" value="NlpE"/>
    <property type="match status" value="1"/>
</dbReference>
<name>A0A2T0XCW1_9BURK</name>
<dbReference type="Proteomes" id="UP000238308">
    <property type="component" value="Unassembled WGS sequence"/>
</dbReference>
<organism evidence="1 2">
    <name type="scientific">Jezberella montanilacus</name>
    <dbReference type="NCBI Taxonomy" id="323426"/>
    <lineage>
        <taxon>Bacteria</taxon>
        <taxon>Pseudomonadati</taxon>
        <taxon>Pseudomonadota</taxon>
        <taxon>Betaproteobacteria</taxon>
        <taxon>Burkholderiales</taxon>
        <taxon>Alcaligenaceae</taxon>
        <taxon>Jezberella</taxon>
    </lineage>
</organism>
<protein>
    <submittedName>
        <fullName evidence="1">NlpE-like protein</fullName>
    </submittedName>
</protein>
<dbReference type="Gene3D" id="2.40.128.640">
    <property type="match status" value="1"/>
</dbReference>
<dbReference type="EMBL" id="PVTV01000016">
    <property type="protein sequence ID" value="PRY96768.1"/>
    <property type="molecule type" value="Genomic_DNA"/>
</dbReference>
<accession>A0A2T0XCW1</accession>
<dbReference type="AlphaFoldDB" id="A0A2T0XCW1"/>
<dbReference type="RefSeq" id="WP_106228360.1">
    <property type="nucleotide sequence ID" value="NZ_PVTV01000016.1"/>
</dbReference>
<reference evidence="1 2" key="1">
    <citation type="submission" date="2018-03" db="EMBL/GenBank/DDBJ databases">
        <title>Genomic Encyclopedia of Type Strains, Phase III (KMG-III): the genomes of soil and plant-associated and newly described type strains.</title>
        <authorList>
            <person name="Whitman W."/>
        </authorList>
    </citation>
    <scope>NUCLEOTIDE SEQUENCE [LARGE SCALE GENOMIC DNA]</scope>
    <source>
        <strain evidence="1 2">MWH-P2sevCIIIb</strain>
    </source>
</reference>
<evidence type="ECO:0000313" key="1">
    <source>
        <dbReference type="EMBL" id="PRY96768.1"/>
    </source>
</evidence>
<proteinExistence type="predicted"/>
<keyword evidence="2" id="KW-1185">Reference proteome</keyword>
<gene>
    <name evidence="1" type="ORF">BCM14_2523</name>
</gene>
<dbReference type="InterPro" id="IPR007298">
    <property type="entry name" value="Cu-R_lipoprotein_NlpE"/>
</dbReference>
<sequence length="274" mass="29038">MSEWLSVKTKSTYTGSLILLGLASLALTGCANFMATGFYDPPKASSATDANAIATNAYATQSVQAPTQFQIDLRQPTAEKPAATATTTQAATVSAPQVYKAPQKERDAVASVAVSSTVLNDAPPPESNSSDKNTQAVIATPASPQSEVVPEPTSFSGTVPCFNPNMGCNAQKVVLSLAPNGRWRSRTTFLDQDKQAGKPMTEQGCWRTLLSSPIRIAILSSTNTERAQFALPSDNLLRVISVDGQTPNLNYSLSRQPDLDPIKELDKATAPSCN</sequence>